<dbReference type="OrthoDB" id="9788559at2"/>
<protein>
    <recommendedName>
        <fullName evidence="5">DUF3592 domain-containing protein</fullName>
    </recommendedName>
</protein>
<feature type="transmembrane region" description="Helical" evidence="1">
    <location>
        <begin position="164"/>
        <end position="182"/>
    </location>
</feature>
<name>A0A3M9XSB4_9HYPH</name>
<keyword evidence="4" id="KW-1185">Reference proteome</keyword>
<organism evidence="3 4">
    <name type="scientific">Methylocystis hirsuta</name>
    <dbReference type="NCBI Taxonomy" id="369798"/>
    <lineage>
        <taxon>Bacteria</taxon>
        <taxon>Pseudomonadati</taxon>
        <taxon>Pseudomonadota</taxon>
        <taxon>Alphaproteobacteria</taxon>
        <taxon>Hyphomicrobiales</taxon>
        <taxon>Methylocystaceae</taxon>
        <taxon>Methylocystis</taxon>
    </lineage>
</organism>
<evidence type="ECO:0008006" key="5">
    <source>
        <dbReference type="Google" id="ProtNLM"/>
    </source>
</evidence>
<accession>A0A3M9XSB4</accession>
<gene>
    <name evidence="3" type="ORF">D1O30_16380</name>
</gene>
<evidence type="ECO:0000256" key="2">
    <source>
        <dbReference type="SAM" id="SignalP"/>
    </source>
</evidence>
<dbReference type="RefSeq" id="WP_123176829.1">
    <property type="nucleotide sequence ID" value="NZ_QWDD01000001.1"/>
</dbReference>
<dbReference type="Proteomes" id="UP000268623">
    <property type="component" value="Unassembled WGS sequence"/>
</dbReference>
<sequence>MSKLLTPIWLLMMAALVSAPLSLAFAHGAMQRQQNACMLKIGPDVMYFSGYQPAASRNRFCEDIPTIGPTIFVLDYAQDEMREMSTDFRIIRDIGDTEPQERLDAVTVAYLPPKVYPAGTLNFEHVFNETGQFVGIVTVDGPNGEHWVSRFPFTVGGRPLFARMPYVLFAVAGVLALVLFVWGKDDQSARRA</sequence>
<feature type="signal peptide" evidence="2">
    <location>
        <begin position="1"/>
        <end position="26"/>
    </location>
</feature>
<keyword evidence="2" id="KW-0732">Signal</keyword>
<evidence type="ECO:0000313" key="4">
    <source>
        <dbReference type="Proteomes" id="UP000268623"/>
    </source>
</evidence>
<keyword evidence="1" id="KW-0812">Transmembrane</keyword>
<keyword evidence="1" id="KW-1133">Transmembrane helix</keyword>
<evidence type="ECO:0000256" key="1">
    <source>
        <dbReference type="SAM" id="Phobius"/>
    </source>
</evidence>
<keyword evidence="1" id="KW-0472">Membrane</keyword>
<evidence type="ECO:0000313" key="3">
    <source>
        <dbReference type="EMBL" id="RNJ50924.1"/>
    </source>
</evidence>
<reference evidence="3 4" key="1">
    <citation type="submission" date="2018-08" db="EMBL/GenBank/DDBJ databases">
        <title>Genome sequence of Methylocystis hirsuta CSC1, a methanotroph able to accumulate PHAs.</title>
        <authorList>
            <person name="Bordel S."/>
            <person name="Rodriguez E."/>
            <person name="Gancedo J."/>
            <person name="Munoz R."/>
        </authorList>
    </citation>
    <scope>NUCLEOTIDE SEQUENCE [LARGE SCALE GENOMIC DNA]</scope>
    <source>
        <strain evidence="3 4">CSC1</strain>
    </source>
</reference>
<comment type="caution">
    <text evidence="3">The sequence shown here is derived from an EMBL/GenBank/DDBJ whole genome shotgun (WGS) entry which is preliminary data.</text>
</comment>
<proteinExistence type="predicted"/>
<dbReference type="AlphaFoldDB" id="A0A3M9XSB4"/>
<feature type="chain" id="PRO_5018042384" description="DUF3592 domain-containing protein" evidence="2">
    <location>
        <begin position="27"/>
        <end position="192"/>
    </location>
</feature>
<dbReference type="EMBL" id="QWDD01000001">
    <property type="protein sequence ID" value="RNJ50924.1"/>
    <property type="molecule type" value="Genomic_DNA"/>
</dbReference>